<protein>
    <submittedName>
        <fullName evidence="6">Patatin-like phospholipase family protein</fullName>
    </submittedName>
</protein>
<keyword evidence="3 4" id="KW-0443">Lipid metabolism</keyword>
<keyword evidence="1 4" id="KW-0378">Hydrolase</keyword>
<feature type="active site" description="Nucleophile" evidence="4">
    <location>
        <position position="45"/>
    </location>
</feature>
<feature type="active site" description="Proton acceptor" evidence="4">
    <location>
        <position position="192"/>
    </location>
</feature>
<comment type="caution">
    <text evidence="4">Lacks conserved residue(s) required for the propagation of feature annotation.</text>
</comment>
<evidence type="ECO:0000259" key="5">
    <source>
        <dbReference type="PROSITE" id="PS51635"/>
    </source>
</evidence>
<dbReference type="EMBL" id="JAFEMC010000004">
    <property type="protein sequence ID" value="MBM6577563.1"/>
    <property type="molecule type" value="Genomic_DNA"/>
</dbReference>
<evidence type="ECO:0000256" key="4">
    <source>
        <dbReference type="PROSITE-ProRule" id="PRU01161"/>
    </source>
</evidence>
<dbReference type="Proteomes" id="UP000763641">
    <property type="component" value="Unassembled WGS sequence"/>
</dbReference>
<keyword evidence="2 4" id="KW-0442">Lipid degradation</keyword>
<feature type="domain" description="PNPLA" evidence="5">
    <location>
        <begin position="12"/>
        <end position="205"/>
    </location>
</feature>
<feature type="short sequence motif" description="GXSXG" evidence="4">
    <location>
        <begin position="43"/>
        <end position="47"/>
    </location>
</feature>
<gene>
    <name evidence="6" type="ORF">ILT43_14365</name>
</gene>
<accession>A0ABS2DAQ0</accession>
<dbReference type="SUPFAM" id="SSF52151">
    <property type="entry name" value="FabD/lysophospholipase-like"/>
    <property type="match status" value="1"/>
</dbReference>
<evidence type="ECO:0000256" key="3">
    <source>
        <dbReference type="ARBA" id="ARBA00023098"/>
    </source>
</evidence>
<name>A0ABS2DAQ0_9SPHN</name>
<comment type="caution">
    <text evidence="6">The sequence shown here is derived from an EMBL/GenBank/DDBJ whole genome shotgun (WGS) entry which is preliminary data.</text>
</comment>
<dbReference type="Pfam" id="PF01734">
    <property type="entry name" value="Patatin"/>
    <property type="match status" value="1"/>
</dbReference>
<dbReference type="InterPro" id="IPR002641">
    <property type="entry name" value="PNPLA_dom"/>
</dbReference>
<dbReference type="InterPro" id="IPR021095">
    <property type="entry name" value="DUF3734"/>
</dbReference>
<organism evidence="6 7">
    <name type="scientific">Sphingomonas longa</name>
    <dbReference type="NCBI Taxonomy" id="2778730"/>
    <lineage>
        <taxon>Bacteria</taxon>
        <taxon>Pseudomonadati</taxon>
        <taxon>Pseudomonadota</taxon>
        <taxon>Alphaproteobacteria</taxon>
        <taxon>Sphingomonadales</taxon>
        <taxon>Sphingomonadaceae</taxon>
        <taxon>Sphingomonas</taxon>
    </lineage>
</organism>
<dbReference type="InterPro" id="IPR050301">
    <property type="entry name" value="NTE"/>
</dbReference>
<evidence type="ECO:0000313" key="7">
    <source>
        <dbReference type="Proteomes" id="UP000763641"/>
    </source>
</evidence>
<dbReference type="PROSITE" id="PS51635">
    <property type="entry name" value="PNPLA"/>
    <property type="match status" value="1"/>
</dbReference>
<sequence>MSDTPTRHDLALALSGGNALGAYHGGVYEALHDRGLEPDRVAGASAGAIVGALICGNRRDERLAALRSFWRPASGPPLFTAAETLRRSAAAATAAAAGRPGLFTPRAMTMNMEPPSLYDTAPLARSLEQSIDLDRLNSGSPRFTATAVDLESGEDVMFDTAHDPLSIAHLRASCALPPAFPPQWIGGRLIADAGVSANLPLDAVLADSAKRPLLCIAIDLLPLHRPAPTTVTEAAERMQDLIFATQSRRAIAAWQAVFDERTRRGDAASVTLLHIAYTDQDEEVVGKAFDFSPESVRARWLSGQRDMQRALADLDAGRIAIGEPGLTVYAADPAASGPPFLRRVRYDLAPRPFRPAG</sequence>
<proteinExistence type="predicted"/>
<dbReference type="InterPro" id="IPR016035">
    <property type="entry name" value="Acyl_Trfase/lysoPLipase"/>
</dbReference>
<reference evidence="6 7" key="1">
    <citation type="submission" date="2020-12" db="EMBL/GenBank/DDBJ databases">
        <title>Sphingomonas sp.</title>
        <authorList>
            <person name="Kim M.K."/>
        </authorList>
    </citation>
    <scope>NUCLEOTIDE SEQUENCE [LARGE SCALE GENOMIC DNA]</scope>
    <source>
        <strain evidence="6 7">BT552</strain>
    </source>
</reference>
<evidence type="ECO:0000256" key="1">
    <source>
        <dbReference type="ARBA" id="ARBA00022801"/>
    </source>
</evidence>
<evidence type="ECO:0000313" key="6">
    <source>
        <dbReference type="EMBL" id="MBM6577563.1"/>
    </source>
</evidence>
<keyword evidence="7" id="KW-1185">Reference proteome</keyword>
<dbReference type="RefSeq" id="WP_204199666.1">
    <property type="nucleotide sequence ID" value="NZ_JAFEMC010000004.1"/>
</dbReference>
<evidence type="ECO:0000256" key="2">
    <source>
        <dbReference type="ARBA" id="ARBA00022963"/>
    </source>
</evidence>
<dbReference type="PANTHER" id="PTHR14226">
    <property type="entry name" value="NEUROPATHY TARGET ESTERASE/SWISS CHEESE D.MELANOGASTER"/>
    <property type="match status" value="1"/>
</dbReference>
<dbReference type="PANTHER" id="PTHR14226:SF57">
    <property type="entry name" value="BLR7027 PROTEIN"/>
    <property type="match status" value="1"/>
</dbReference>
<dbReference type="Pfam" id="PF12536">
    <property type="entry name" value="DUF3734"/>
    <property type="match status" value="1"/>
</dbReference>
<dbReference type="Gene3D" id="3.40.1090.10">
    <property type="entry name" value="Cytosolic phospholipase A2 catalytic domain"/>
    <property type="match status" value="2"/>
</dbReference>